<keyword evidence="5" id="KW-0539">Nucleus</keyword>
<dbReference type="GO" id="GO:0006351">
    <property type="term" value="P:DNA-templated transcription"/>
    <property type="evidence" value="ECO:0007669"/>
    <property type="project" value="InterPro"/>
</dbReference>
<organism evidence="10 11">
    <name type="scientific">Aspergillus arachidicola</name>
    <dbReference type="NCBI Taxonomy" id="656916"/>
    <lineage>
        <taxon>Eukaryota</taxon>
        <taxon>Fungi</taxon>
        <taxon>Dikarya</taxon>
        <taxon>Ascomycota</taxon>
        <taxon>Pezizomycotina</taxon>
        <taxon>Eurotiomycetes</taxon>
        <taxon>Eurotiomycetidae</taxon>
        <taxon>Eurotiales</taxon>
        <taxon>Aspergillaceae</taxon>
        <taxon>Aspergillus</taxon>
        <taxon>Aspergillus subgen. Circumdati</taxon>
    </lineage>
</organism>
<dbReference type="GO" id="GO:0050660">
    <property type="term" value="F:flavin adenine dinucleotide binding"/>
    <property type="evidence" value="ECO:0007669"/>
    <property type="project" value="InterPro"/>
</dbReference>
<keyword evidence="3" id="KW-0805">Transcription regulation</keyword>
<comment type="caution">
    <text evidence="10">The sequence shown here is derived from an EMBL/GenBank/DDBJ whole genome shotgun (WGS) entry which is preliminary data.</text>
</comment>
<gene>
    <name evidence="10" type="ORF">AARAC_000305</name>
</gene>
<dbReference type="PANTHER" id="PTHR48413">
    <property type="match status" value="1"/>
</dbReference>
<accession>A0A2G7FNF0</accession>
<evidence type="ECO:0000256" key="4">
    <source>
        <dbReference type="ARBA" id="ARBA00023163"/>
    </source>
</evidence>
<evidence type="ECO:0000256" key="5">
    <source>
        <dbReference type="ARBA" id="ARBA00023242"/>
    </source>
</evidence>
<keyword evidence="11" id="KW-1185">Reference proteome</keyword>
<feature type="compositionally biased region" description="Polar residues" evidence="7">
    <location>
        <begin position="1335"/>
        <end position="1345"/>
    </location>
</feature>
<dbReference type="GO" id="GO:0003677">
    <property type="term" value="F:DNA binding"/>
    <property type="evidence" value="ECO:0007669"/>
    <property type="project" value="InterPro"/>
</dbReference>
<dbReference type="Proteomes" id="UP000231358">
    <property type="component" value="Unassembled WGS sequence"/>
</dbReference>
<evidence type="ECO:0000256" key="7">
    <source>
        <dbReference type="SAM" id="MobiDB-lite"/>
    </source>
</evidence>
<name>A0A2G7FNF0_9EURO</name>
<dbReference type="SUPFAM" id="SSF51905">
    <property type="entry name" value="FAD/NAD(P)-binding domain"/>
    <property type="match status" value="1"/>
</dbReference>
<dbReference type="GO" id="GO:0016614">
    <property type="term" value="F:oxidoreductase activity, acting on CH-OH group of donors"/>
    <property type="evidence" value="ECO:0007669"/>
    <property type="project" value="InterPro"/>
</dbReference>
<protein>
    <submittedName>
        <fullName evidence="10">Fungal specific transcription factor domain protein</fullName>
    </submittedName>
</protein>
<dbReference type="SUPFAM" id="SSF54373">
    <property type="entry name" value="FAD-linked reductases, C-terminal domain"/>
    <property type="match status" value="1"/>
</dbReference>
<dbReference type="EMBL" id="NEXV01000528">
    <property type="protein sequence ID" value="PIG82170.1"/>
    <property type="molecule type" value="Genomic_DNA"/>
</dbReference>
<keyword evidence="6" id="KW-0285">Flavoprotein</keyword>
<feature type="domain" description="Glucose-methanol-choline oxidoreductase N-terminal" evidence="9">
    <location>
        <begin position="256"/>
        <end position="270"/>
    </location>
</feature>
<dbReference type="InterPro" id="IPR000172">
    <property type="entry name" value="GMC_OxRdtase_N"/>
</dbReference>
<dbReference type="InterPro" id="IPR036188">
    <property type="entry name" value="FAD/NAD-bd_sf"/>
</dbReference>
<reference evidence="10 11" key="1">
    <citation type="submission" date="2017-05" db="EMBL/GenBank/DDBJ databases">
        <title>Genome sequence for an aflatoxigenic pathogen of Argentinian peanut, Aspergillus arachidicola.</title>
        <authorList>
            <person name="Moore G."/>
            <person name="Beltz S.B."/>
            <person name="Mack B.M."/>
        </authorList>
    </citation>
    <scope>NUCLEOTIDE SEQUENCE [LARGE SCALE GENOMIC DNA]</scope>
    <source>
        <strain evidence="10 11">CBS 117610</strain>
    </source>
</reference>
<keyword evidence="6" id="KW-0274">FAD</keyword>
<feature type="domain" description="Glucose-methanol-choline oxidoreductase N-terminal" evidence="8">
    <location>
        <begin position="77"/>
        <end position="100"/>
    </location>
</feature>
<evidence type="ECO:0000256" key="2">
    <source>
        <dbReference type="ARBA" id="ARBA00010790"/>
    </source>
</evidence>
<evidence type="ECO:0000313" key="11">
    <source>
        <dbReference type="Proteomes" id="UP000231358"/>
    </source>
</evidence>
<dbReference type="Pfam" id="PF02679">
    <property type="entry name" value="ComA"/>
    <property type="match status" value="1"/>
</dbReference>
<dbReference type="Gene3D" id="3.50.50.60">
    <property type="entry name" value="FAD/NAD(P)-binding domain"/>
    <property type="match status" value="1"/>
</dbReference>
<evidence type="ECO:0000259" key="9">
    <source>
        <dbReference type="PROSITE" id="PS00624"/>
    </source>
</evidence>
<dbReference type="PANTHER" id="PTHR48413:SF1">
    <property type="entry name" value="PROTEIN HEAT-STRESS-ASSOCIATED 32"/>
    <property type="match status" value="1"/>
</dbReference>
<evidence type="ECO:0000256" key="3">
    <source>
        <dbReference type="ARBA" id="ARBA00023015"/>
    </source>
</evidence>
<dbReference type="Gene3D" id="3.30.560.10">
    <property type="entry name" value="Glucose Oxidase, domain 3"/>
    <property type="match status" value="1"/>
</dbReference>
<feature type="region of interest" description="Disordered" evidence="7">
    <location>
        <begin position="1087"/>
        <end position="1108"/>
    </location>
</feature>
<dbReference type="Gene3D" id="3.20.20.70">
    <property type="entry name" value="Aldolase class I"/>
    <property type="match status" value="1"/>
</dbReference>
<dbReference type="Pfam" id="PF00732">
    <property type="entry name" value="GMC_oxred_N"/>
    <property type="match status" value="1"/>
</dbReference>
<proteinExistence type="inferred from homology"/>
<evidence type="ECO:0000259" key="8">
    <source>
        <dbReference type="PROSITE" id="PS00623"/>
    </source>
</evidence>
<dbReference type="PROSITE" id="PS00624">
    <property type="entry name" value="GMC_OXRED_2"/>
    <property type="match status" value="1"/>
</dbReference>
<dbReference type="PROSITE" id="PS00623">
    <property type="entry name" value="GMC_OXRED_1"/>
    <property type="match status" value="1"/>
</dbReference>
<dbReference type="InterPro" id="IPR003830">
    <property type="entry name" value="ComA_synth"/>
</dbReference>
<dbReference type="SUPFAM" id="SSF102110">
    <property type="entry name" value="(2r)-phospho-3-sulfolactate synthase ComA"/>
    <property type="match status" value="1"/>
</dbReference>
<comment type="similarity">
    <text evidence="1">Belongs to the phosphosulfolactate synthase family.</text>
</comment>
<evidence type="ECO:0000313" key="10">
    <source>
        <dbReference type="EMBL" id="PIG82170.1"/>
    </source>
</evidence>
<dbReference type="Pfam" id="PF04082">
    <property type="entry name" value="Fungal_trans"/>
    <property type="match status" value="1"/>
</dbReference>
<dbReference type="InterPro" id="IPR007867">
    <property type="entry name" value="GMC_OxRtase_C"/>
</dbReference>
<keyword evidence="4" id="KW-0804">Transcription</keyword>
<evidence type="ECO:0000256" key="6">
    <source>
        <dbReference type="RuleBase" id="RU003968"/>
    </source>
</evidence>
<dbReference type="InterPro" id="IPR036112">
    <property type="entry name" value="ComA_synth_sf"/>
</dbReference>
<dbReference type="STRING" id="656916.A0A2G7FNF0"/>
<dbReference type="Pfam" id="PF05199">
    <property type="entry name" value="GMC_oxred_C"/>
    <property type="match status" value="1"/>
</dbReference>
<comment type="similarity">
    <text evidence="2 6">Belongs to the GMC oxidoreductase family.</text>
</comment>
<dbReference type="GO" id="GO:0008270">
    <property type="term" value="F:zinc ion binding"/>
    <property type="evidence" value="ECO:0007669"/>
    <property type="project" value="InterPro"/>
</dbReference>
<evidence type="ECO:0000256" key="1">
    <source>
        <dbReference type="ARBA" id="ARBA00010424"/>
    </source>
</evidence>
<feature type="region of interest" description="Disordered" evidence="7">
    <location>
        <begin position="1313"/>
        <end position="1356"/>
    </location>
</feature>
<sequence>MVIVGGGTAGLALASRLSRGLPESSILVLEAGPDAENEPRINIPGMAGSTIASSYDWNFTTAVQPHVSNRSLTQPRGKVLGGSSALNFMAWDRASKVEYDIWGKLGNDGWNSSEMMRSMLKAENYTLSDKYGDQGVGFGGPIQTMICDGAPEFQSFFMEALKSLNVSENRNSLGGNPLGFGFQPSNIRDSDRKRSYSAHHPGYPSLAGPNLQIRVETRVSKIDLTSIGGGNLVATGVTLEDNTTVWATKEVILAAGTMQSPGLLELSGIGQKDVLNTANIQQLVDLPGVGENLQDHLSIGISYRLRPNYTSSDMLSTNATFAKQQLEAYNAGQESMYDCSGGSYAFLNWTGVADEPSRMESLARKAADEPLSSSPFERIRADTQLHHVLHEEENVPQVEIFTAEGYTGTKGYPPKTSPLYGSNFLSFMAVMLHPFSTGSIHVTSASILTAPQIQPNYLSHEYDTQALASAAKYMRKLASTAPLRQTWTEEYEPGLSVVGDGPDSNSQWKEYLSTTAPAQKNVTLLQDKKNGFGFARSNPRPPKPRSKGVTEIRGPYYTVMGKRYLADVLETMGTHVDGLKFAGGSFSLFQEKPLRELIDLAHEHSVYVSTGGWAEHLLTHPDTNAVFDKYLQKCKDLGFDVIELSSGFLSFPEDDWLRLVDKVHSYKLKAKPELGIQFGAGGDTPASGLEAIGTSDPGKLVNLGHKFLNAGVERLMIESEGITENVESWRTDVVSKIMKELPPERVMFEAADPKVYNWYIREFGIDVNLFVDHSQIVQLSCLRHECHFSDKPARLLKPSESSKDTMLLSERLVPTPQRQTAMDRLLNSLEDRSANLEQQVVDDKDGTAPVPKVARLLRDGQGKFMYIGDSASLSFLQSVRRIVSSSIGRCEFTEDNSRHSMLEAFQSSSTTQTGPLIPPPSNEEAQRLARQYVLATSPLLDLFDLEEFHPRLANWIENPTGDEDTVSSIFYLVLAIGAQVSDTNHTLAEKYFISGRQLAFSAFTETPSISTIQSYVLISMYMLGACRRNGAFMNLGIALRAAYAVGIHRKDANTLFCTRERRARERVWKSLRMMDLFLSASLGRPPATTDFDYDPHDGTTPGTQQRLQPEEQLSLTHLESTSRLGPKPAKLLRMQTERLDAAKTLEETLAAAHIFGSYYWSIILLTRPFLVFRVSQYVKNKSESAAFSESKPNNSRISLFADACVYSALRSLNVVDDLSQYSSLPRRLPFLINSVFNSAVVLGAAFFADYDNLLPLEEGLNKAEKFLGLFVPHDPHACRFFQIIKYLRGAVGEYVRRRNRQWMERRSKQVDQLFGEVGPSTETSTPSINHRDISTSRGDQATVPSPLSPDKFAGGPFPSQAVEQTATAQPDDGIWDALCATEGPSPFPYDTAISTLTTTGIPIGCSPGGTIPTGPPGMPDNGGQTPLSDMILSDNGLLYMAEDLPVFGLWGDT</sequence>
<feature type="region of interest" description="Disordered" evidence="7">
    <location>
        <begin position="531"/>
        <end position="550"/>
    </location>
</feature>
<dbReference type="CDD" id="cd12148">
    <property type="entry name" value="fungal_TF_MHR"/>
    <property type="match status" value="1"/>
</dbReference>
<dbReference type="InterPro" id="IPR013785">
    <property type="entry name" value="Aldolase_TIM"/>
</dbReference>
<dbReference type="SMART" id="SM00906">
    <property type="entry name" value="Fungal_trans"/>
    <property type="match status" value="1"/>
</dbReference>
<dbReference type="InterPro" id="IPR007219">
    <property type="entry name" value="XnlR_reg_dom"/>
</dbReference>